<sequence>MSESNNNNNHKRKKDKKDSKNKSQYWSKKPKHELSLKLNQQGCLYTFGQGRENQATKDLFNLLNQYTVELEEKSTNDNNNNKSTENENKTNNFMNDFEKELAMAREEGKNNKKGKSKLFEKLELCCEGIAFVGFNEEATSKYNVKDILVKLFNDMETEKSTKSKFITRIIPIQKTCIFTNLQEHIKTLIDKELNSLKESKKYKIEFRSRYNTVVEKDKEIMAIAEMVNDIHKVDLENPEYTIIVEIIKQFCAISIVSDFMRYKKYNLANIAGLPVSNQPKKKKLTIASNLKDDKQDEKTAVKETADNTETKENEVQEEEEKEDQSKMFIVNISHYLLSNILKYLDDIDRICVSLTCKRLFDDRGKYLVFKEIDNDTLKYFSLNSYEYQFKQAIKQYREESYYTLYLSIKSIFKPQKNDIIIDDNYVIPRLVDKVISWSFNMKVMGQLNESNVTKLHLNNALNDPIFNTFVNIRELTISYPLKYFPPNLDSLTLGCAVILCLEDLEFQFPTTLTVLKISHLIYPLQLLPRLPPNLREFTCYDLMSYQQLATDASSTRPMPIDFLPPTLTYLCCNIVYVEHMLKYQLNTTMLRILVLFGNIGNTPTLVAGSIPEGVESIELCNVEKIMTGSIPWSCKSLKIGALNVEPDTFANLDNLETLYIGSYPTTTKVIPIKLPKNLKNLTLPNCKTVNDLIVALPSQIETLSLSSESFSSLRCPIPKSLKHLKFKYAAKTSTISQISYQGDSTLESIDFGYCELVPKWSILSYFNLASSTPIELLPKWILDFY</sequence>
<dbReference type="Proteomes" id="UP000001396">
    <property type="component" value="Unassembled WGS sequence"/>
</dbReference>
<dbReference type="InterPro" id="IPR001810">
    <property type="entry name" value="F-box_dom"/>
</dbReference>
<dbReference type="GO" id="GO:0006400">
    <property type="term" value="P:tRNA modification"/>
    <property type="evidence" value="ECO:0007669"/>
    <property type="project" value="InterPro"/>
</dbReference>
<dbReference type="InterPro" id="IPR004114">
    <property type="entry name" value="THUMP_dom"/>
</dbReference>
<dbReference type="GO" id="GO:0003723">
    <property type="term" value="F:RNA binding"/>
    <property type="evidence" value="ECO:0007669"/>
    <property type="project" value="UniProtKB-UniRule"/>
</dbReference>
<evidence type="ECO:0000259" key="3">
    <source>
        <dbReference type="PROSITE" id="PS51165"/>
    </source>
</evidence>
<evidence type="ECO:0000256" key="1">
    <source>
        <dbReference type="PROSITE-ProRule" id="PRU00529"/>
    </source>
</evidence>
<dbReference type="PANTHER" id="PTHR13452:SF10">
    <property type="entry name" value="THUMP DOMAIN-CONTAINING PROTEIN 1"/>
    <property type="match status" value="1"/>
</dbReference>
<feature type="region of interest" description="Disordered" evidence="2">
    <location>
        <begin position="1"/>
        <end position="31"/>
    </location>
</feature>
<comment type="caution">
    <text evidence="4">The sequence shown here is derived from an EMBL/GenBank/DDBJ whole genome shotgun (WGS) entry which is preliminary data.</text>
</comment>
<dbReference type="Gene3D" id="3.80.10.10">
    <property type="entry name" value="Ribonuclease Inhibitor"/>
    <property type="match status" value="1"/>
</dbReference>
<protein>
    <recommendedName>
        <fullName evidence="3">THUMP domain-containing protein</fullName>
    </recommendedName>
</protein>
<feature type="region of interest" description="Disordered" evidence="2">
    <location>
        <begin position="295"/>
        <end position="322"/>
    </location>
</feature>
<dbReference type="CDD" id="cd09917">
    <property type="entry name" value="F-box_SF"/>
    <property type="match status" value="1"/>
</dbReference>
<dbReference type="Gene3D" id="3.30.2300.10">
    <property type="entry name" value="THUMP superfamily"/>
    <property type="match status" value="1"/>
</dbReference>
<dbReference type="SUPFAM" id="SSF52058">
    <property type="entry name" value="L domain-like"/>
    <property type="match status" value="1"/>
</dbReference>
<dbReference type="CDD" id="cd11717">
    <property type="entry name" value="THUMP_THUMPD1_like"/>
    <property type="match status" value="1"/>
</dbReference>
<proteinExistence type="predicted"/>
<dbReference type="RefSeq" id="XP_020434076.1">
    <property type="nucleotide sequence ID" value="XM_020576087.1"/>
</dbReference>
<dbReference type="STRING" id="670386.D3B9P7"/>
<dbReference type="InParanoid" id="D3B9P7"/>
<accession>D3B9P7</accession>
<feature type="domain" description="THUMP" evidence="3">
    <location>
        <begin position="154"/>
        <end position="257"/>
    </location>
</feature>
<feature type="compositionally biased region" description="Basic and acidic residues" evidence="2">
    <location>
        <begin position="295"/>
        <end position="314"/>
    </location>
</feature>
<gene>
    <name evidence="4" type="ORF">PPL_05193</name>
</gene>
<evidence type="ECO:0000313" key="5">
    <source>
        <dbReference type="Proteomes" id="UP000001396"/>
    </source>
</evidence>
<reference evidence="4 5" key="1">
    <citation type="journal article" date="2011" name="Genome Res.">
        <title>Phylogeny-wide analysis of social amoeba genomes highlights ancient origins for complex intercellular communication.</title>
        <authorList>
            <person name="Heidel A.J."/>
            <person name="Lawal H.M."/>
            <person name="Felder M."/>
            <person name="Schilde C."/>
            <person name="Helps N.R."/>
            <person name="Tunggal B."/>
            <person name="Rivero F."/>
            <person name="John U."/>
            <person name="Schleicher M."/>
            <person name="Eichinger L."/>
            <person name="Platzer M."/>
            <person name="Noegel A.A."/>
            <person name="Schaap P."/>
            <person name="Gloeckner G."/>
        </authorList>
    </citation>
    <scope>NUCLEOTIDE SEQUENCE [LARGE SCALE GENOMIC DNA]</scope>
    <source>
        <strain evidence="5">ATCC 26659 / Pp 5 / PN500</strain>
    </source>
</reference>
<keyword evidence="5" id="KW-1185">Reference proteome</keyword>
<dbReference type="EMBL" id="ADBJ01000022">
    <property type="protein sequence ID" value="EFA81959.1"/>
    <property type="molecule type" value="Genomic_DNA"/>
</dbReference>
<dbReference type="AlphaFoldDB" id="D3B9P7"/>
<dbReference type="PROSITE" id="PS51165">
    <property type="entry name" value="THUMP"/>
    <property type="match status" value="1"/>
</dbReference>
<evidence type="ECO:0000313" key="4">
    <source>
        <dbReference type="EMBL" id="EFA81959.1"/>
    </source>
</evidence>
<dbReference type="SMART" id="SM00981">
    <property type="entry name" value="THUMP"/>
    <property type="match status" value="1"/>
</dbReference>
<dbReference type="PANTHER" id="PTHR13452">
    <property type="entry name" value="THUMP DOMAIN CONTAINING PROTEIN 1-RELATED"/>
    <property type="match status" value="1"/>
</dbReference>
<feature type="region of interest" description="Disordered" evidence="2">
    <location>
        <begin position="71"/>
        <end position="90"/>
    </location>
</feature>
<name>D3B9P7_HETP5</name>
<dbReference type="FunFam" id="3.30.2300.10:FF:000001">
    <property type="entry name" value="THUMP domain-containing protein 1"/>
    <property type="match status" value="1"/>
</dbReference>
<dbReference type="InterPro" id="IPR040183">
    <property type="entry name" value="THUMPD1-like"/>
</dbReference>
<evidence type="ECO:0000256" key="2">
    <source>
        <dbReference type="SAM" id="MobiDB-lite"/>
    </source>
</evidence>
<dbReference type="Pfam" id="PF02926">
    <property type="entry name" value="THUMP"/>
    <property type="match status" value="1"/>
</dbReference>
<dbReference type="SUPFAM" id="SSF143437">
    <property type="entry name" value="THUMP domain-like"/>
    <property type="match status" value="1"/>
</dbReference>
<organism evidence="4 5">
    <name type="scientific">Heterostelium pallidum (strain ATCC 26659 / Pp 5 / PN500)</name>
    <name type="common">Cellular slime mold</name>
    <name type="synonym">Polysphondylium pallidum</name>
    <dbReference type="NCBI Taxonomy" id="670386"/>
    <lineage>
        <taxon>Eukaryota</taxon>
        <taxon>Amoebozoa</taxon>
        <taxon>Evosea</taxon>
        <taxon>Eumycetozoa</taxon>
        <taxon>Dictyostelia</taxon>
        <taxon>Acytosteliales</taxon>
        <taxon>Acytosteliaceae</taxon>
        <taxon>Heterostelium</taxon>
    </lineage>
</organism>
<dbReference type="GeneID" id="31360679"/>
<keyword evidence="1" id="KW-0694">RNA-binding</keyword>
<dbReference type="Pfam" id="PF00646">
    <property type="entry name" value="F-box"/>
    <property type="match status" value="1"/>
</dbReference>
<dbReference type="InterPro" id="IPR032675">
    <property type="entry name" value="LRR_dom_sf"/>
</dbReference>